<dbReference type="SUPFAM" id="SSF52418">
    <property type="entry name" value="Nucleoside phosphorylase/phosphoribosyltransferase catalytic domain"/>
    <property type="match status" value="1"/>
</dbReference>
<keyword evidence="7" id="KW-1185">Reference proteome</keyword>
<dbReference type="EC" id="2.4.2.4" evidence="6"/>
<dbReference type="NCBIfam" id="TIGR02644">
    <property type="entry name" value="Y_phosphoryl"/>
    <property type="match status" value="1"/>
</dbReference>
<gene>
    <name evidence="6" type="ORF">GON03_06520</name>
</gene>
<dbReference type="InterPro" id="IPR036320">
    <property type="entry name" value="Glycosyl_Trfase_fam3_N_dom_sf"/>
</dbReference>
<dbReference type="FunFam" id="3.40.1030.10:FF:000001">
    <property type="entry name" value="Thymidine phosphorylase"/>
    <property type="match status" value="1"/>
</dbReference>
<evidence type="ECO:0000256" key="1">
    <source>
        <dbReference type="ARBA" id="ARBA00006915"/>
    </source>
</evidence>
<dbReference type="RefSeq" id="WP_157341212.1">
    <property type="nucleotide sequence ID" value="NZ_WSEK01000004.1"/>
</dbReference>
<dbReference type="NCBIfam" id="NF004490">
    <property type="entry name" value="PRK05820.1"/>
    <property type="match status" value="1"/>
</dbReference>
<keyword evidence="3 6" id="KW-0328">Glycosyltransferase</keyword>
<dbReference type="InterPro" id="IPR017459">
    <property type="entry name" value="Glycosyl_Trfase_fam3_N_dom"/>
</dbReference>
<dbReference type="GO" id="GO:0006213">
    <property type="term" value="P:pyrimidine nucleoside metabolic process"/>
    <property type="evidence" value="ECO:0007669"/>
    <property type="project" value="InterPro"/>
</dbReference>
<dbReference type="InterPro" id="IPR000312">
    <property type="entry name" value="Glycosyl_Trfase_fam3"/>
</dbReference>
<dbReference type="InterPro" id="IPR035902">
    <property type="entry name" value="Nuc_phospho_transferase"/>
</dbReference>
<dbReference type="InterPro" id="IPR013102">
    <property type="entry name" value="PYNP_C"/>
</dbReference>
<dbReference type="PIRSF" id="PIRSF000478">
    <property type="entry name" value="TP_PyNP"/>
    <property type="match status" value="1"/>
</dbReference>
<dbReference type="PANTHER" id="PTHR10515">
    <property type="entry name" value="THYMIDINE PHOSPHORYLASE"/>
    <property type="match status" value="1"/>
</dbReference>
<dbReference type="InterPro" id="IPR000053">
    <property type="entry name" value="Thymidine/pyrmidine_PPase"/>
</dbReference>
<dbReference type="InterPro" id="IPR036566">
    <property type="entry name" value="PYNP-like_C_sf"/>
</dbReference>
<dbReference type="InterPro" id="IPR017872">
    <property type="entry name" value="Pyrmidine_PPase_CS"/>
</dbReference>
<dbReference type="GO" id="GO:0009032">
    <property type="term" value="F:thymidine phosphorylase activity"/>
    <property type="evidence" value="ECO:0007669"/>
    <property type="project" value="UniProtKB-EC"/>
</dbReference>
<evidence type="ECO:0000259" key="5">
    <source>
        <dbReference type="SMART" id="SM00941"/>
    </source>
</evidence>
<dbReference type="PROSITE" id="PS00647">
    <property type="entry name" value="THYMID_PHOSPHORYLASE"/>
    <property type="match status" value="1"/>
</dbReference>
<dbReference type="Pfam" id="PF02885">
    <property type="entry name" value="Glycos_trans_3N"/>
    <property type="match status" value="1"/>
</dbReference>
<dbReference type="PANTHER" id="PTHR10515:SF0">
    <property type="entry name" value="THYMIDINE PHOSPHORYLASE"/>
    <property type="match status" value="1"/>
</dbReference>
<dbReference type="EMBL" id="WSEK01000004">
    <property type="protein sequence ID" value="MVQ48831.1"/>
    <property type="molecule type" value="Genomic_DNA"/>
</dbReference>
<dbReference type="GO" id="GO:0005829">
    <property type="term" value="C:cytosol"/>
    <property type="evidence" value="ECO:0007669"/>
    <property type="project" value="TreeGrafter"/>
</dbReference>
<evidence type="ECO:0000256" key="2">
    <source>
        <dbReference type="ARBA" id="ARBA00011738"/>
    </source>
</evidence>
<dbReference type="AlphaFoldDB" id="A0A6L6XNE4"/>
<organism evidence="6 7">
    <name type="scientific">Nocardioides agri</name>
    <dbReference type="NCBI Taxonomy" id="2682843"/>
    <lineage>
        <taxon>Bacteria</taxon>
        <taxon>Bacillati</taxon>
        <taxon>Actinomycetota</taxon>
        <taxon>Actinomycetes</taxon>
        <taxon>Propionibacteriales</taxon>
        <taxon>Nocardioidaceae</taxon>
        <taxon>Nocardioides</taxon>
    </lineage>
</organism>
<dbReference type="GO" id="GO:0004645">
    <property type="term" value="F:1,4-alpha-oligoglucan phosphorylase activity"/>
    <property type="evidence" value="ECO:0007669"/>
    <property type="project" value="InterPro"/>
</dbReference>
<dbReference type="FunFam" id="1.20.970.10:FF:000004">
    <property type="entry name" value="Thymidine phosphorylase"/>
    <property type="match status" value="1"/>
</dbReference>
<dbReference type="Gene3D" id="3.40.1030.10">
    <property type="entry name" value="Nucleoside phosphorylase/phosphoribosyltransferase catalytic domain"/>
    <property type="match status" value="1"/>
</dbReference>
<keyword evidence="4 6" id="KW-0808">Transferase</keyword>
<evidence type="ECO:0000256" key="3">
    <source>
        <dbReference type="ARBA" id="ARBA00022676"/>
    </source>
</evidence>
<comment type="subunit">
    <text evidence="2">Homodimer.</text>
</comment>
<name>A0A6L6XNE4_9ACTN</name>
<dbReference type="Gene3D" id="3.90.1170.30">
    <property type="entry name" value="Pyrimidine nucleoside phosphorylase-like, C-terminal domain"/>
    <property type="match status" value="1"/>
</dbReference>
<evidence type="ECO:0000313" key="6">
    <source>
        <dbReference type="EMBL" id="MVQ48831.1"/>
    </source>
</evidence>
<dbReference type="Pfam" id="PF00591">
    <property type="entry name" value="Glycos_transf_3"/>
    <property type="match status" value="1"/>
</dbReference>
<dbReference type="Gene3D" id="1.20.970.10">
    <property type="entry name" value="Transferase, Pyrimidine Nucleoside Phosphorylase, Chain C"/>
    <property type="match status" value="1"/>
</dbReference>
<dbReference type="SUPFAM" id="SSF47648">
    <property type="entry name" value="Nucleoside phosphorylase/phosphoribosyltransferase N-terminal domain"/>
    <property type="match status" value="1"/>
</dbReference>
<evidence type="ECO:0000256" key="4">
    <source>
        <dbReference type="ARBA" id="ARBA00022679"/>
    </source>
</evidence>
<comment type="similarity">
    <text evidence="1">Belongs to the thymidine/pyrimidine-nucleoside phosphorylase family.</text>
</comment>
<accession>A0A6L6XNE4</accession>
<feature type="domain" description="Pyrimidine nucleoside phosphorylase C-terminal" evidence="5">
    <location>
        <begin position="338"/>
        <end position="412"/>
    </location>
</feature>
<proteinExistence type="inferred from homology"/>
<dbReference type="SMART" id="SM00941">
    <property type="entry name" value="PYNP_C"/>
    <property type="match status" value="1"/>
</dbReference>
<dbReference type="Pfam" id="PF07831">
    <property type="entry name" value="PYNP_C"/>
    <property type="match status" value="1"/>
</dbReference>
<dbReference type="Proteomes" id="UP000473525">
    <property type="component" value="Unassembled WGS sequence"/>
</dbReference>
<comment type="caution">
    <text evidence="6">The sequence shown here is derived from an EMBL/GenBank/DDBJ whole genome shotgun (WGS) entry which is preliminary data.</text>
</comment>
<dbReference type="GO" id="GO:0006206">
    <property type="term" value="P:pyrimidine nucleobase metabolic process"/>
    <property type="evidence" value="ECO:0007669"/>
    <property type="project" value="InterPro"/>
</dbReference>
<dbReference type="SUPFAM" id="SSF54680">
    <property type="entry name" value="Pyrimidine nucleoside phosphorylase C-terminal domain"/>
    <property type="match status" value="1"/>
</dbReference>
<dbReference type="InterPro" id="IPR018090">
    <property type="entry name" value="Pyrmidine_PPas_bac/euk"/>
</dbReference>
<evidence type="ECO:0000313" key="7">
    <source>
        <dbReference type="Proteomes" id="UP000473525"/>
    </source>
</evidence>
<sequence length="429" mass="44472">MSDAHDAVEVISAKRDKHELSDSQIDWVIDAYTRGAVADEQMSSLAMAILLNGMNRREVARWTNAMIASGERMDFSTLSRPTADKHSTGGVGDKITLPLAPLVAACGVAVPQLSGRGLGHTGGTLDKLESIPGWRALLSNEEMFAQLESVAAVICAAGDGLAPADKKLYALRDVTGTVEAIPLIASSIMSKKIAEGTGALVLDVKVGTGAFMKHLDAARELAETMVALGQDAGVHTVALLTDMSTPLGLTAGNAIEVQESVDVLAGGGPADVVELTLALAREMLAGAGRGDVDPADKLADGSAMDVWKQMIRAQGGDPDAALPVARESHVVTAPSSGVLTRLDAMAVGLAAWRLGAGRARKEDPVQAGAGVVWHARPGDTVTEGAPLLTLLTDDEHRFQRALDSLAGGYDIEPAGTSFEAGPILIDRVG</sequence>
<protein>
    <submittedName>
        <fullName evidence="6">Thymidine phosphorylase</fullName>
        <ecNumber evidence="6">2.4.2.4</ecNumber>
    </submittedName>
</protein>
<reference evidence="6 7" key="1">
    <citation type="submission" date="2019-12" db="EMBL/GenBank/DDBJ databases">
        <authorList>
            <person name="Huq M.A."/>
        </authorList>
    </citation>
    <scope>NUCLEOTIDE SEQUENCE [LARGE SCALE GENOMIC DNA]</scope>
    <source>
        <strain evidence="6 7">MAH-18</strain>
    </source>
</reference>